<evidence type="ECO:0000256" key="3">
    <source>
        <dbReference type="ARBA" id="ARBA00023163"/>
    </source>
</evidence>
<feature type="domain" description="HTH tetR-type" evidence="5">
    <location>
        <begin position="6"/>
        <end position="66"/>
    </location>
</feature>
<feature type="DNA-binding region" description="H-T-H motif" evidence="4">
    <location>
        <begin position="29"/>
        <end position="48"/>
    </location>
</feature>
<dbReference type="Proteomes" id="UP000322244">
    <property type="component" value="Unassembled WGS sequence"/>
</dbReference>
<dbReference type="Pfam" id="PF00440">
    <property type="entry name" value="TetR_N"/>
    <property type="match status" value="1"/>
</dbReference>
<dbReference type="SUPFAM" id="SSF46689">
    <property type="entry name" value="Homeodomain-like"/>
    <property type="match status" value="1"/>
</dbReference>
<dbReference type="AlphaFoldDB" id="A0A5A7SID8"/>
<dbReference type="PRINTS" id="PR00455">
    <property type="entry name" value="HTHTETR"/>
</dbReference>
<evidence type="ECO:0000313" key="6">
    <source>
        <dbReference type="EMBL" id="KAA0024497.1"/>
    </source>
</evidence>
<protein>
    <submittedName>
        <fullName evidence="6">TetR/AcrR family transcriptional regulator</fullName>
    </submittedName>
</protein>
<dbReference type="PANTHER" id="PTHR30055:SF234">
    <property type="entry name" value="HTH-TYPE TRANSCRIPTIONAL REGULATOR BETI"/>
    <property type="match status" value="1"/>
</dbReference>
<dbReference type="GO" id="GO:0003700">
    <property type="term" value="F:DNA-binding transcription factor activity"/>
    <property type="evidence" value="ECO:0007669"/>
    <property type="project" value="TreeGrafter"/>
</dbReference>
<evidence type="ECO:0000256" key="2">
    <source>
        <dbReference type="ARBA" id="ARBA00023125"/>
    </source>
</evidence>
<dbReference type="InterPro" id="IPR001647">
    <property type="entry name" value="HTH_TetR"/>
</dbReference>
<sequence length="186" mass="20370">MDTAIAGTRTRLLDAAEQLLLDAEYDKVSVRAICTQAEANAAAVHYHFGSKDALVAALLEDRLAPLWAQRLDEPTERRSIASYVDDVIAPFTELASNPVGAVHLSLLARLVLGGRHGDGNSRWFRMESWSHLLTAHIPRLDDKSARRRWALAFELILLQFGDRVVSDDATAALRSFVVAGLTAPVA</sequence>
<comment type="caution">
    <text evidence="6">The sequence shown here is derived from an EMBL/GenBank/DDBJ whole genome shotgun (WGS) entry which is preliminary data.</text>
</comment>
<dbReference type="InterPro" id="IPR009057">
    <property type="entry name" value="Homeodomain-like_sf"/>
</dbReference>
<dbReference type="RefSeq" id="WP_149428272.1">
    <property type="nucleotide sequence ID" value="NZ_VLNY01000001.1"/>
</dbReference>
<proteinExistence type="predicted"/>
<dbReference type="GO" id="GO:0000976">
    <property type="term" value="F:transcription cis-regulatory region binding"/>
    <property type="evidence" value="ECO:0007669"/>
    <property type="project" value="TreeGrafter"/>
</dbReference>
<name>A0A5A7SID8_9NOCA</name>
<gene>
    <name evidence="6" type="ORF">FOY51_00575</name>
</gene>
<keyword evidence="2 4" id="KW-0238">DNA-binding</keyword>
<dbReference type="PANTHER" id="PTHR30055">
    <property type="entry name" value="HTH-TYPE TRANSCRIPTIONAL REGULATOR RUTR"/>
    <property type="match status" value="1"/>
</dbReference>
<dbReference type="EMBL" id="VLNY01000001">
    <property type="protein sequence ID" value="KAA0024497.1"/>
    <property type="molecule type" value="Genomic_DNA"/>
</dbReference>
<dbReference type="PROSITE" id="PS50977">
    <property type="entry name" value="HTH_TETR_2"/>
    <property type="match status" value="1"/>
</dbReference>
<dbReference type="OrthoDB" id="2356263at2"/>
<dbReference type="Gene3D" id="1.10.357.10">
    <property type="entry name" value="Tetracycline Repressor, domain 2"/>
    <property type="match status" value="1"/>
</dbReference>
<organism evidence="6 7">
    <name type="scientific">Antrihabitans cavernicola</name>
    <dbReference type="NCBI Taxonomy" id="2495913"/>
    <lineage>
        <taxon>Bacteria</taxon>
        <taxon>Bacillati</taxon>
        <taxon>Actinomycetota</taxon>
        <taxon>Actinomycetes</taxon>
        <taxon>Mycobacteriales</taxon>
        <taxon>Nocardiaceae</taxon>
        <taxon>Antrihabitans</taxon>
    </lineage>
</organism>
<evidence type="ECO:0000259" key="5">
    <source>
        <dbReference type="PROSITE" id="PS50977"/>
    </source>
</evidence>
<accession>A0A5A7SID8</accession>
<evidence type="ECO:0000256" key="1">
    <source>
        <dbReference type="ARBA" id="ARBA00023015"/>
    </source>
</evidence>
<reference evidence="6 7" key="1">
    <citation type="submission" date="2019-07" db="EMBL/GenBank/DDBJ databases">
        <title>Rhodococcus cavernicolus sp. nov., isolated from a cave.</title>
        <authorList>
            <person name="Lee S.D."/>
        </authorList>
    </citation>
    <scope>NUCLEOTIDE SEQUENCE [LARGE SCALE GENOMIC DNA]</scope>
    <source>
        <strain evidence="6 7">C1-24</strain>
    </source>
</reference>
<evidence type="ECO:0000256" key="4">
    <source>
        <dbReference type="PROSITE-ProRule" id="PRU00335"/>
    </source>
</evidence>
<keyword evidence="1" id="KW-0805">Transcription regulation</keyword>
<keyword evidence="3" id="KW-0804">Transcription</keyword>
<keyword evidence="7" id="KW-1185">Reference proteome</keyword>
<evidence type="ECO:0000313" key="7">
    <source>
        <dbReference type="Proteomes" id="UP000322244"/>
    </source>
</evidence>
<dbReference type="InterPro" id="IPR050109">
    <property type="entry name" value="HTH-type_TetR-like_transc_reg"/>
</dbReference>